<dbReference type="EMBL" id="BMAV01019179">
    <property type="protein sequence ID" value="GFY71955.1"/>
    <property type="molecule type" value="Genomic_DNA"/>
</dbReference>
<sequence>MAVLSAGSRPPSGHAPVVRADDVEYTLAYLKRHPSLYPHHHLLIKEREGVVWRLSNISYEVFRSIPFSLEGMFHCLGIKWG</sequence>
<dbReference type="AlphaFoldDB" id="A0A8X6YJD5"/>
<gene>
    <name evidence="1" type="ORF">TNIN_218271</name>
</gene>
<protein>
    <submittedName>
        <fullName evidence="1">Uncharacterized protein</fullName>
    </submittedName>
</protein>
<proteinExistence type="predicted"/>
<dbReference type="Proteomes" id="UP000886998">
    <property type="component" value="Unassembled WGS sequence"/>
</dbReference>
<name>A0A8X6YJD5_9ARAC</name>
<comment type="caution">
    <text evidence="1">The sequence shown here is derived from an EMBL/GenBank/DDBJ whole genome shotgun (WGS) entry which is preliminary data.</text>
</comment>
<reference evidence="1" key="1">
    <citation type="submission" date="2020-08" db="EMBL/GenBank/DDBJ databases">
        <title>Multicomponent nature underlies the extraordinary mechanical properties of spider dragline silk.</title>
        <authorList>
            <person name="Kono N."/>
            <person name="Nakamura H."/>
            <person name="Mori M."/>
            <person name="Yoshida Y."/>
            <person name="Ohtoshi R."/>
            <person name="Malay A.D."/>
            <person name="Moran D.A.P."/>
            <person name="Tomita M."/>
            <person name="Numata K."/>
            <person name="Arakawa K."/>
        </authorList>
    </citation>
    <scope>NUCLEOTIDE SEQUENCE</scope>
</reference>
<keyword evidence="2" id="KW-1185">Reference proteome</keyword>
<dbReference type="OrthoDB" id="6408159at2759"/>
<organism evidence="1 2">
    <name type="scientific">Trichonephila inaurata madagascariensis</name>
    <dbReference type="NCBI Taxonomy" id="2747483"/>
    <lineage>
        <taxon>Eukaryota</taxon>
        <taxon>Metazoa</taxon>
        <taxon>Ecdysozoa</taxon>
        <taxon>Arthropoda</taxon>
        <taxon>Chelicerata</taxon>
        <taxon>Arachnida</taxon>
        <taxon>Araneae</taxon>
        <taxon>Araneomorphae</taxon>
        <taxon>Entelegynae</taxon>
        <taxon>Araneoidea</taxon>
        <taxon>Nephilidae</taxon>
        <taxon>Trichonephila</taxon>
        <taxon>Trichonephila inaurata</taxon>
    </lineage>
</organism>
<accession>A0A8X6YJD5</accession>
<evidence type="ECO:0000313" key="1">
    <source>
        <dbReference type="EMBL" id="GFY71955.1"/>
    </source>
</evidence>
<evidence type="ECO:0000313" key="2">
    <source>
        <dbReference type="Proteomes" id="UP000886998"/>
    </source>
</evidence>